<dbReference type="AlphaFoldDB" id="A0A6J4LZ33"/>
<dbReference type="EMBL" id="CADCTU010000676">
    <property type="protein sequence ID" value="CAA9343734.1"/>
    <property type="molecule type" value="Genomic_DNA"/>
</dbReference>
<protein>
    <submittedName>
        <fullName evidence="2">Uncharacterized protein</fullName>
    </submittedName>
</protein>
<sequence>CPRTSGPGRRPRRRPGSPRRWPPPRRRPAA</sequence>
<evidence type="ECO:0000256" key="1">
    <source>
        <dbReference type="SAM" id="MobiDB-lite"/>
    </source>
</evidence>
<evidence type="ECO:0000313" key="2">
    <source>
        <dbReference type="EMBL" id="CAA9343734.1"/>
    </source>
</evidence>
<feature type="region of interest" description="Disordered" evidence="1">
    <location>
        <begin position="1"/>
        <end position="30"/>
    </location>
</feature>
<feature type="non-terminal residue" evidence="2">
    <location>
        <position position="30"/>
    </location>
</feature>
<proteinExistence type="predicted"/>
<feature type="compositionally biased region" description="Basic residues" evidence="1">
    <location>
        <begin position="9"/>
        <end position="30"/>
    </location>
</feature>
<gene>
    <name evidence="2" type="ORF">AVDCRST_MAG11-3096</name>
</gene>
<name>A0A6J4LZ33_9BACT</name>
<organism evidence="2">
    <name type="scientific">uncultured Gemmatimonadaceae bacterium</name>
    <dbReference type="NCBI Taxonomy" id="246130"/>
    <lineage>
        <taxon>Bacteria</taxon>
        <taxon>Pseudomonadati</taxon>
        <taxon>Gemmatimonadota</taxon>
        <taxon>Gemmatimonadia</taxon>
        <taxon>Gemmatimonadales</taxon>
        <taxon>Gemmatimonadaceae</taxon>
        <taxon>environmental samples</taxon>
    </lineage>
</organism>
<feature type="non-terminal residue" evidence="2">
    <location>
        <position position="1"/>
    </location>
</feature>
<reference evidence="2" key="1">
    <citation type="submission" date="2020-02" db="EMBL/GenBank/DDBJ databases">
        <authorList>
            <person name="Meier V. D."/>
        </authorList>
    </citation>
    <scope>NUCLEOTIDE SEQUENCE</scope>
    <source>
        <strain evidence="2">AVDCRST_MAG11</strain>
    </source>
</reference>
<accession>A0A6J4LZ33</accession>